<feature type="compositionally biased region" description="Basic and acidic residues" evidence="1">
    <location>
        <begin position="92"/>
        <end position="112"/>
    </location>
</feature>
<feature type="compositionally biased region" description="Basic and acidic residues" evidence="1">
    <location>
        <begin position="61"/>
        <end position="71"/>
    </location>
</feature>
<feature type="compositionally biased region" description="Low complexity" evidence="1">
    <location>
        <begin position="136"/>
        <end position="149"/>
    </location>
</feature>
<protein>
    <submittedName>
        <fullName evidence="2">Uncharacterized protein</fullName>
    </submittedName>
</protein>
<accession>A0AAV3P9P6</accession>
<dbReference type="EMBL" id="BAABME010001146">
    <property type="protein sequence ID" value="GAA0147827.1"/>
    <property type="molecule type" value="Genomic_DNA"/>
</dbReference>
<evidence type="ECO:0000313" key="2">
    <source>
        <dbReference type="EMBL" id="GAA0147827.1"/>
    </source>
</evidence>
<feature type="region of interest" description="Disordered" evidence="1">
    <location>
        <begin position="89"/>
        <end position="182"/>
    </location>
</feature>
<organism evidence="2 3">
    <name type="scientific">Lithospermum erythrorhizon</name>
    <name type="common">Purple gromwell</name>
    <name type="synonym">Lithospermum officinale var. erythrorhizon</name>
    <dbReference type="NCBI Taxonomy" id="34254"/>
    <lineage>
        <taxon>Eukaryota</taxon>
        <taxon>Viridiplantae</taxon>
        <taxon>Streptophyta</taxon>
        <taxon>Embryophyta</taxon>
        <taxon>Tracheophyta</taxon>
        <taxon>Spermatophyta</taxon>
        <taxon>Magnoliopsida</taxon>
        <taxon>eudicotyledons</taxon>
        <taxon>Gunneridae</taxon>
        <taxon>Pentapetalae</taxon>
        <taxon>asterids</taxon>
        <taxon>lamiids</taxon>
        <taxon>Boraginales</taxon>
        <taxon>Boraginaceae</taxon>
        <taxon>Boraginoideae</taxon>
        <taxon>Lithospermeae</taxon>
        <taxon>Lithospermum</taxon>
    </lineage>
</organism>
<dbReference type="Proteomes" id="UP001454036">
    <property type="component" value="Unassembled WGS sequence"/>
</dbReference>
<dbReference type="AlphaFoldDB" id="A0AAV3P9P6"/>
<feature type="compositionally biased region" description="Basic and acidic residues" evidence="1">
    <location>
        <begin position="36"/>
        <end position="52"/>
    </location>
</feature>
<proteinExistence type="predicted"/>
<name>A0AAV3P9P6_LITER</name>
<keyword evidence="3" id="KW-1185">Reference proteome</keyword>
<reference evidence="2 3" key="1">
    <citation type="submission" date="2024-01" db="EMBL/GenBank/DDBJ databases">
        <title>The complete chloroplast genome sequence of Lithospermum erythrorhizon: insights into the phylogenetic relationship among Boraginaceae species and the maternal lineages of purple gromwells.</title>
        <authorList>
            <person name="Okada T."/>
            <person name="Watanabe K."/>
        </authorList>
    </citation>
    <scope>NUCLEOTIDE SEQUENCE [LARGE SCALE GENOMIC DNA]</scope>
</reference>
<feature type="compositionally biased region" description="Polar residues" evidence="1">
    <location>
        <begin position="168"/>
        <end position="179"/>
    </location>
</feature>
<evidence type="ECO:0000256" key="1">
    <source>
        <dbReference type="SAM" id="MobiDB-lite"/>
    </source>
</evidence>
<feature type="region of interest" description="Disordered" evidence="1">
    <location>
        <begin position="1"/>
        <end position="71"/>
    </location>
</feature>
<sequence length="193" mass="21961">MSEVASKRRFQGPKKTSGPGRYQLYPPSDPSVEDLCPGRRQEDFPKAKENHRSSLSNGPKKNCEYHKDHARDTGECRVLKAEIKKLVKRGHLREFVKKDQMGSPRKYRELSPRRYANGRRQERGNDASPRVTGRVDTISGGISSGGDTSNTRKSMPEGLFMPWAPLSLPTTKRGSISQKKSSRDWNYLTMTHW</sequence>
<comment type="caution">
    <text evidence="2">The sequence shown here is derived from an EMBL/GenBank/DDBJ whole genome shotgun (WGS) entry which is preliminary data.</text>
</comment>
<evidence type="ECO:0000313" key="3">
    <source>
        <dbReference type="Proteomes" id="UP001454036"/>
    </source>
</evidence>
<gene>
    <name evidence="2" type="ORF">LIER_07433</name>
</gene>